<sequence>MVSTLSNAGIVMGSGVHNKLIGQIGENLVAAKLGTLGYYASPYAGNVPGFDLTAVDSKTLSSFPIQVKCSTANTLVHSQIDRWIETSIDSTGKYSFGELLQLDHPNMLWIMVNLPHGQIENARYFICRESDIQKLAVERFIAFIKRHNYRRPNGGNSKQAILTLKELDRYEDNWSLIAPASKTVTTHDGRESNDL</sequence>
<gene>
    <name evidence="1" type="ORF">CWI80_10360</name>
</gene>
<reference evidence="2" key="1">
    <citation type="journal article" date="2018" name="Front. Microbiol.">
        <title>Genome-Based Analysis Reveals the Taxonomy and Diversity of the Family Idiomarinaceae.</title>
        <authorList>
            <person name="Liu Y."/>
            <person name="Lai Q."/>
            <person name="Shao Z."/>
        </authorList>
    </citation>
    <scope>NUCLEOTIDE SEQUENCE [LARGE SCALE GENOMIC DNA]</scope>
    <source>
        <strain evidence="2">c121</strain>
    </source>
</reference>
<comment type="caution">
    <text evidence="1">The sequence shown here is derived from an EMBL/GenBank/DDBJ whole genome shotgun (WGS) entry which is preliminary data.</text>
</comment>
<accession>A0A432Z2R9</accession>
<evidence type="ECO:0000313" key="2">
    <source>
        <dbReference type="Proteomes" id="UP000287022"/>
    </source>
</evidence>
<organism evidence="1 2">
    <name type="scientific">Pseudidiomarina sediminum</name>
    <dbReference type="NCBI Taxonomy" id="431675"/>
    <lineage>
        <taxon>Bacteria</taxon>
        <taxon>Pseudomonadati</taxon>
        <taxon>Pseudomonadota</taxon>
        <taxon>Gammaproteobacteria</taxon>
        <taxon>Alteromonadales</taxon>
        <taxon>Idiomarinaceae</taxon>
        <taxon>Pseudidiomarina</taxon>
    </lineage>
</organism>
<proteinExistence type="predicted"/>
<dbReference type="EMBL" id="PIQE01000003">
    <property type="protein sequence ID" value="RUO72192.1"/>
    <property type="molecule type" value="Genomic_DNA"/>
</dbReference>
<dbReference type="AlphaFoldDB" id="A0A432Z2R9"/>
<dbReference type="Proteomes" id="UP000287022">
    <property type="component" value="Unassembled WGS sequence"/>
</dbReference>
<evidence type="ECO:0008006" key="3">
    <source>
        <dbReference type="Google" id="ProtNLM"/>
    </source>
</evidence>
<keyword evidence="2" id="KW-1185">Reference proteome</keyword>
<protein>
    <recommendedName>
        <fullName evidence="3">DUF4365 domain-containing protein</fullName>
    </recommendedName>
</protein>
<evidence type="ECO:0000313" key="1">
    <source>
        <dbReference type="EMBL" id="RUO72192.1"/>
    </source>
</evidence>
<name>A0A432Z2R9_9GAMM</name>
<dbReference type="STRING" id="1122124.GCA_000423165_01849"/>